<evidence type="ECO:0000256" key="1">
    <source>
        <dbReference type="SAM" id="MobiDB-lite"/>
    </source>
</evidence>
<gene>
    <name evidence="2" type="ORF">UH38_10270</name>
</gene>
<feature type="region of interest" description="Disordered" evidence="1">
    <location>
        <begin position="65"/>
        <end position="112"/>
    </location>
</feature>
<comment type="caution">
    <text evidence="2">The sequence shown here is derived from an EMBL/GenBank/DDBJ whole genome shotgun (WGS) entry which is preliminary data.</text>
</comment>
<dbReference type="STRING" id="1618023.UH38_10270"/>
<organism evidence="2 3">
    <name type="scientific">Aliterella atlantica CENA595</name>
    <dbReference type="NCBI Taxonomy" id="1618023"/>
    <lineage>
        <taxon>Bacteria</taxon>
        <taxon>Bacillati</taxon>
        <taxon>Cyanobacteriota</taxon>
        <taxon>Cyanophyceae</taxon>
        <taxon>Chroococcidiopsidales</taxon>
        <taxon>Aliterellaceae</taxon>
        <taxon>Aliterella</taxon>
    </lineage>
</organism>
<protein>
    <recommendedName>
        <fullName evidence="4">Transposase</fullName>
    </recommendedName>
</protein>
<evidence type="ECO:0000313" key="2">
    <source>
        <dbReference type="EMBL" id="KJH71771.1"/>
    </source>
</evidence>
<dbReference type="RefSeq" id="WP_045054573.1">
    <property type="nucleotide sequence ID" value="NZ_CAWMDP010000042.1"/>
</dbReference>
<sequence length="333" mass="37228">MTGKKISESVKNDIIHLYRHTGETTSTLADRYGVSNSTISRLLKSTLAEDEYEVLIASKRAARVPGVDGAKPTPEPQEPEIVVAAEPELEIVPSPPKRQRRSAKSTPQVESQPLIAEIEQVVPAVERENSTPVLPKKKIIPNPVPIGGEPLPRIEEAQLEEVDRAEPYDEVTNAENSALVAQMLGEDLLDEADDNEELDEDEDLDYLDDEDDEPETPVLVKRRSASGALVQVLPLSEATLPRTCYLVIDRASELITRPLREFGDLGQIPAQEVHQKTLPIFDNHRVARRFSTKRDRVIKIPDSRMLQKARYHLQAKGITRLLVDGQVYSLYLN</sequence>
<dbReference type="Gene3D" id="1.10.10.60">
    <property type="entry name" value="Homeodomain-like"/>
    <property type="match status" value="1"/>
</dbReference>
<evidence type="ECO:0008006" key="4">
    <source>
        <dbReference type="Google" id="ProtNLM"/>
    </source>
</evidence>
<dbReference type="Proteomes" id="UP000032452">
    <property type="component" value="Unassembled WGS sequence"/>
</dbReference>
<dbReference type="EMBL" id="JYON01000009">
    <property type="protein sequence ID" value="KJH71771.1"/>
    <property type="molecule type" value="Genomic_DNA"/>
</dbReference>
<name>A0A0D8ZX33_9CYAN</name>
<proteinExistence type="predicted"/>
<dbReference type="PATRIC" id="fig|1618023.3.peg.3817"/>
<evidence type="ECO:0000313" key="3">
    <source>
        <dbReference type="Proteomes" id="UP000032452"/>
    </source>
</evidence>
<accession>A0A0D8ZX33</accession>
<reference evidence="2 3" key="1">
    <citation type="submission" date="2015-02" db="EMBL/GenBank/DDBJ databases">
        <title>Draft genome of a novel marine cyanobacterium (Chroococcales) isolated from South Atlantic Ocean.</title>
        <authorList>
            <person name="Rigonato J."/>
            <person name="Alvarenga D.O."/>
            <person name="Branco L.H."/>
            <person name="Varani A.M."/>
            <person name="Brandini F.P."/>
            <person name="Fiore M.F."/>
        </authorList>
    </citation>
    <scope>NUCLEOTIDE SEQUENCE [LARGE SCALE GENOMIC DNA]</scope>
    <source>
        <strain evidence="2 3">CENA595</strain>
    </source>
</reference>
<feature type="region of interest" description="Disordered" evidence="1">
    <location>
        <begin position="195"/>
        <end position="214"/>
    </location>
</feature>
<dbReference type="AlphaFoldDB" id="A0A0D8ZX33"/>
<dbReference type="OrthoDB" id="482053at2"/>
<keyword evidence="3" id="KW-1185">Reference proteome</keyword>